<dbReference type="GO" id="GO:0016036">
    <property type="term" value="P:cellular response to phosphate starvation"/>
    <property type="evidence" value="ECO:0007669"/>
    <property type="project" value="TreeGrafter"/>
</dbReference>
<proteinExistence type="predicted"/>
<dbReference type="CDD" id="cd00075">
    <property type="entry name" value="HATPase"/>
    <property type="match status" value="1"/>
</dbReference>
<dbReference type="InterPro" id="IPR004358">
    <property type="entry name" value="Sig_transdc_His_kin-like_C"/>
</dbReference>
<dbReference type="Proteomes" id="UP000521676">
    <property type="component" value="Unassembled WGS sequence"/>
</dbReference>
<evidence type="ECO:0000256" key="3">
    <source>
        <dbReference type="ARBA" id="ARBA00022553"/>
    </source>
</evidence>
<dbReference type="PANTHER" id="PTHR45453:SF1">
    <property type="entry name" value="PHOSPHATE REGULON SENSOR PROTEIN PHOR"/>
    <property type="match status" value="1"/>
</dbReference>
<evidence type="ECO:0000313" key="11">
    <source>
        <dbReference type="Proteomes" id="UP000521676"/>
    </source>
</evidence>
<evidence type="ECO:0000313" key="12">
    <source>
        <dbReference type="Proteomes" id="UP001431572"/>
    </source>
</evidence>
<keyword evidence="7" id="KW-0472">Membrane</keyword>
<dbReference type="SMART" id="SM00387">
    <property type="entry name" value="HATPase_c"/>
    <property type="match status" value="1"/>
</dbReference>
<dbReference type="GO" id="GO:0004721">
    <property type="term" value="F:phosphoprotein phosphatase activity"/>
    <property type="evidence" value="ECO:0007669"/>
    <property type="project" value="TreeGrafter"/>
</dbReference>
<sequence length="450" mass="48917">MTLWYGGVLTIALLLFGVALFFSVQQNLLQPVLSEMKAQTTQVEQQWLRQTPQSCPLISTGNTPDRPFSVPEPPPDGNRFRAPFYFACYDSTGVILSLDPRTTGTGSLSNPDKYLNSALALKALSIWKQNGQTEVTDTVDGGQNVGQIYRYASVVTDISGQKVLGVVQVGRAVEDLQSALQVLRDLLLVLGFITLLVATAGGLFLAGRALQPTRQAFTRQQVFIADASHELRTPLTLLKADAELLLRGSETLDPDDAELVVDIMTEAEHLNNIANNLLQLARLDAGKQHLEQDVVDLSEIGAGVLKRVKTYATEKRLELKVNTSAPVLVIGDKQLLEQAILILLDNAVKYTPEGGTITLRTDSDAKWAWLEVVDTGIGIPPEHLAHLGERFYRVDKARSREEGGTGLGLALAKSIAGLHKGRLHIESELNGGTTAKIIMAVVRAREVSSI</sequence>
<keyword evidence="6" id="KW-0902">Two-component regulatory system</keyword>
<evidence type="ECO:0000256" key="4">
    <source>
        <dbReference type="ARBA" id="ARBA00022679"/>
    </source>
</evidence>
<dbReference type="SUPFAM" id="SSF55874">
    <property type="entry name" value="ATPase domain of HSP90 chaperone/DNA topoisomerase II/histidine kinase"/>
    <property type="match status" value="1"/>
</dbReference>
<dbReference type="EMBL" id="JACATZ010000001">
    <property type="protein sequence ID" value="NWJ44270.1"/>
    <property type="molecule type" value="Genomic_DNA"/>
</dbReference>
<gene>
    <name evidence="9" type="ORF">HXX08_00180</name>
    <name evidence="10" type="ORF">OZ401_001955</name>
</gene>
<feature type="transmembrane region" description="Helical" evidence="7">
    <location>
        <begin position="6"/>
        <end position="24"/>
    </location>
</feature>
<dbReference type="InterPro" id="IPR050351">
    <property type="entry name" value="BphY/WalK/GraS-like"/>
</dbReference>
<dbReference type="CDD" id="cd00082">
    <property type="entry name" value="HisKA"/>
    <property type="match status" value="1"/>
</dbReference>
<dbReference type="Pfam" id="PF02518">
    <property type="entry name" value="HATPase_c"/>
    <property type="match status" value="1"/>
</dbReference>
<dbReference type="RefSeq" id="WP_341468047.1">
    <property type="nucleotide sequence ID" value="NZ_CP128399.1"/>
</dbReference>
<dbReference type="FunFam" id="3.30.565.10:FF:000006">
    <property type="entry name" value="Sensor histidine kinase WalK"/>
    <property type="match status" value="1"/>
</dbReference>
<keyword evidence="10" id="KW-0067">ATP-binding</keyword>
<dbReference type="PANTHER" id="PTHR45453">
    <property type="entry name" value="PHOSPHATE REGULON SENSOR PROTEIN PHOR"/>
    <property type="match status" value="1"/>
</dbReference>
<evidence type="ECO:0000256" key="6">
    <source>
        <dbReference type="ARBA" id="ARBA00023012"/>
    </source>
</evidence>
<dbReference type="InterPro" id="IPR005467">
    <property type="entry name" value="His_kinase_dom"/>
</dbReference>
<evidence type="ECO:0000256" key="2">
    <source>
        <dbReference type="ARBA" id="ARBA00012438"/>
    </source>
</evidence>
<dbReference type="Pfam" id="PF00512">
    <property type="entry name" value="HisKA"/>
    <property type="match status" value="1"/>
</dbReference>
<dbReference type="Proteomes" id="UP001431572">
    <property type="component" value="Chromosome 1"/>
</dbReference>
<dbReference type="Gene3D" id="3.30.565.10">
    <property type="entry name" value="Histidine kinase-like ATPase, C-terminal domain"/>
    <property type="match status" value="1"/>
</dbReference>
<keyword evidence="4" id="KW-0808">Transferase</keyword>
<dbReference type="GO" id="GO:0005524">
    <property type="term" value="F:ATP binding"/>
    <property type="evidence" value="ECO:0007669"/>
    <property type="project" value="UniProtKB-KW"/>
</dbReference>
<keyword evidence="12" id="KW-1185">Reference proteome</keyword>
<comment type="catalytic activity">
    <reaction evidence="1">
        <text>ATP + protein L-histidine = ADP + protein N-phospho-L-histidine.</text>
        <dbReference type="EC" id="2.7.13.3"/>
    </reaction>
</comment>
<keyword evidence="3" id="KW-0597">Phosphoprotein</keyword>
<dbReference type="EC" id="2.7.13.3" evidence="2"/>
<evidence type="ECO:0000256" key="5">
    <source>
        <dbReference type="ARBA" id="ARBA00022777"/>
    </source>
</evidence>
<dbReference type="PRINTS" id="PR00344">
    <property type="entry name" value="BCTRLSENSOR"/>
</dbReference>
<evidence type="ECO:0000256" key="7">
    <source>
        <dbReference type="SAM" id="Phobius"/>
    </source>
</evidence>
<evidence type="ECO:0000313" key="9">
    <source>
        <dbReference type="EMBL" id="NWJ44270.1"/>
    </source>
</evidence>
<reference evidence="10" key="2">
    <citation type="journal article" date="2024" name="Nature">
        <title>Anoxygenic phototroph of the Chloroflexota uses a type I reaction centre.</title>
        <authorList>
            <person name="Tsuji J.M."/>
            <person name="Shaw N.A."/>
            <person name="Nagashima S."/>
            <person name="Venkiteswaran J.J."/>
            <person name="Schiff S.L."/>
            <person name="Watanabe T."/>
            <person name="Fukui M."/>
            <person name="Hanada S."/>
            <person name="Tank M."/>
            <person name="Neufeld J.D."/>
        </authorList>
    </citation>
    <scope>NUCLEOTIDE SEQUENCE</scope>
    <source>
        <strain evidence="10">L227-S17</strain>
    </source>
</reference>
<dbReference type="AlphaFoldDB" id="A0A8T7LY72"/>
<organism evidence="9 11">
    <name type="scientific">Candidatus Chlorohelix allophototropha</name>
    <dbReference type="NCBI Taxonomy" id="3003348"/>
    <lineage>
        <taxon>Bacteria</taxon>
        <taxon>Bacillati</taxon>
        <taxon>Chloroflexota</taxon>
        <taxon>Chloroflexia</taxon>
        <taxon>Candidatus Chloroheliales</taxon>
        <taxon>Candidatus Chloroheliaceae</taxon>
        <taxon>Candidatus Chlorohelix</taxon>
    </lineage>
</organism>
<dbReference type="Gene3D" id="1.10.287.130">
    <property type="match status" value="1"/>
</dbReference>
<dbReference type="SMART" id="SM00388">
    <property type="entry name" value="HisKA"/>
    <property type="match status" value="1"/>
</dbReference>
<dbReference type="PROSITE" id="PS50109">
    <property type="entry name" value="HIS_KIN"/>
    <property type="match status" value="1"/>
</dbReference>
<dbReference type="EMBL" id="CP128399">
    <property type="protein sequence ID" value="WJW66166.1"/>
    <property type="molecule type" value="Genomic_DNA"/>
</dbReference>
<dbReference type="InterPro" id="IPR036097">
    <property type="entry name" value="HisK_dim/P_sf"/>
</dbReference>
<keyword evidence="10" id="KW-0547">Nucleotide-binding</keyword>
<dbReference type="InterPro" id="IPR003661">
    <property type="entry name" value="HisK_dim/P_dom"/>
</dbReference>
<name>A0A8T7LY72_9CHLR</name>
<evidence type="ECO:0000313" key="10">
    <source>
        <dbReference type="EMBL" id="WJW66166.1"/>
    </source>
</evidence>
<feature type="domain" description="Histidine kinase" evidence="8">
    <location>
        <begin position="226"/>
        <end position="443"/>
    </location>
</feature>
<dbReference type="InterPro" id="IPR003594">
    <property type="entry name" value="HATPase_dom"/>
</dbReference>
<keyword evidence="7" id="KW-0812">Transmembrane</keyword>
<evidence type="ECO:0000256" key="1">
    <source>
        <dbReference type="ARBA" id="ARBA00000085"/>
    </source>
</evidence>
<accession>A0A8T7LY72</accession>
<dbReference type="GO" id="GO:0000155">
    <property type="term" value="F:phosphorelay sensor kinase activity"/>
    <property type="evidence" value="ECO:0007669"/>
    <property type="project" value="InterPro"/>
</dbReference>
<keyword evidence="5" id="KW-0418">Kinase</keyword>
<keyword evidence="7" id="KW-1133">Transmembrane helix</keyword>
<dbReference type="GO" id="GO:0005886">
    <property type="term" value="C:plasma membrane"/>
    <property type="evidence" value="ECO:0007669"/>
    <property type="project" value="TreeGrafter"/>
</dbReference>
<dbReference type="InterPro" id="IPR036890">
    <property type="entry name" value="HATPase_C_sf"/>
</dbReference>
<dbReference type="SUPFAM" id="SSF47384">
    <property type="entry name" value="Homodimeric domain of signal transducing histidine kinase"/>
    <property type="match status" value="1"/>
</dbReference>
<evidence type="ECO:0000259" key="8">
    <source>
        <dbReference type="PROSITE" id="PS50109"/>
    </source>
</evidence>
<reference evidence="9 11" key="1">
    <citation type="submission" date="2020-06" db="EMBL/GenBank/DDBJ databases">
        <title>Anoxygenic phototrophic Chloroflexota member uses a Type I reaction center.</title>
        <authorList>
            <person name="Tsuji J.M."/>
            <person name="Shaw N.A."/>
            <person name="Nagashima S."/>
            <person name="Venkiteswaran J."/>
            <person name="Schiff S.L."/>
            <person name="Hanada S."/>
            <person name="Tank M."/>
            <person name="Neufeld J.D."/>
        </authorList>
    </citation>
    <scope>NUCLEOTIDE SEQUENCE [LARGE SCALE GENOMIC DNA]</scope>
    <source>
        <strain evidence="9">L227-S17</strain>
    </source>
</reference>
<protein>
    <recommendedName>
        <fullName evidence="2">histidine kinase</fullName>
        <ecNumber evidence="2">2.7.13.3</ecNumber>
    </recommendedName>
</protein>
<feature type="transmembrane region" description="Helical" evidence="7">
    <location>
        <begin position="186"/>
        <end position="206"/>
    </location>
</feature>